<feature type="transmembrane region" description="Helical" evidence="1">
    <location>
        <begin position="143"/>
        <end position="161"/>
    </location>
</feature>
<accession>A0A2S7RND2</accession>
<dbReference type="RefSeq" id="WP_104872715.1">
    <property type="nucleotide sequence ID" value="NZ_PUAP01000053.1"/>
</dbReference>
<keyword evidence="1" id="KW-0812">Transmembrane</keyword>
<keyword evidence="1" id="KW-0472">Membrane</keyword>
<gene>
    <name evidence="3" type="ORF">CUS89_15105</name>
</gene>
<feature type="transmembrane region" description="Helical" evidence="1">
    <location>
        <begin position="20"/>
        <end position="38"/>
    </location>
</feature>
<dbReference type="Proteomes" id="UP000237934">
    <property type="component" value="Unassembled WGS sequence"/>
</dbReference>
<evidence type="ECO:0000313" key="3">
    <source>
        <dbReference type="EMBL" id="PQF20384.1"/>
    </source>
</evidence>
<dbReference type="InterPro" id="IPR006976">
    <property type="entry name" value="VanZ-like"/>
</dbReference>
<dbReference type="Pfam" id="PF04892">
    <property type="entry name" value="VanZ"/>
    <property type="match status" value="1"/>
</dbReference>
<reference evidence="3 4" key="1">
    <citation type="journal article" date="2018" name="Pathog. Dis.">
        <title>Whole-genome sequencing based characterization of antimicrobial resistance in Enterococcus.</title>
        <authorList>
            <person name="Tyson G."/>
        </authorList>
    </citation>
    <scope>NUCLEOTIDE SEQUENCE [LARGE SCALE GENOMIC DNA]</scope>
    <source>
        <strain evidence="3 4">CVM N55263</strain>
    </source>
</reference>
<evidence type="ECO:0000313" key="4">
    <source>
        <dbReference type="Proteomes" id="UP000237934"/>
    </source>
</evidence>
<protein>
    <submittedName>
        <fullName evidence="3">VanZ family protein</fullName>
    </submittedName>
</protein>
<feature type="transmembrane region" description="Helical" evidence="1">
    <location>
        <begin position="116"/>
        <end position="137"/>
    </location>
</feature>
<comment type="caution">
    <text evidence="3">The sequence shown here is derived from an EMBL/GenBank/DDBJ whole genome shotgun (WGS) entry which is preliminary data.</text>
</comment>
<feature type="transmembrane region" description="Helical" evidence="1">
    <location>
        <begin position="87"/>
        <end position="109"/>
    </location>
</feature>
<proteinExistence type="predicted"/>
<evidence type="ECO:0000256" key="1">
    <source>
        <dbReference type="SAM" id="Phobius"/>
    </source>
</evidence>
<feature type="transmembrane region" description="Helical" evidence="1">
    <location>
        <begin position="50"/>
        <end position="67"/>
    </location>
</feature>
<dbReference type="AlphaFoldDB" id="A0A2S7RND2"/>
<sequence length="174" mass="20793">MRYLYYYSITLFPPSGPVDFWFPFFLVIIITLFLYVSLQCVFTRNIYREWLIFFSLLYITFLIYLLFLKNIGIRGVEFQLFSWVKDLIYGDPMIVLFNILLFLPLGWFLPVSWKNTILVISSVLGVEWIQYFFYLGIFDLGDVFVNTCGFLIGACINRWLISRWDIQVSSFLHK</sequence>
<name>A0A2S7RND2_ENTMU</name>
<evidence type="ECO:0000259" key="2">
    <source>
        <dbReference type="Pfam" id="PF04892"/>
    </source>
</evidence>
<feature type="domain" description="VanZ-like" evidence="2">
    <location>
        <begin position="56"/>
        <end position="158"/>
    </location>
</feature>
<keyword evidence="1" id="KW-1133">Transmembrane helix</keyword>
<organism evidence="3 4">
    <name type="scientific">Enterococcus mundtii</name>
    <dbReference type="NCBI Taxonomy" id="53346"/>
    <lineage>
        <taxon>Bacteria</taxon>
        <taxon>Bacillati</taxon>
        <taxon>Bacillota</taxon>
        <taxon>Bacilli</taxon>
        <taxon>Lactobacillales</taxon>
        <taxon>Enterococcaceae</taxon>
        <taxon>Enterococcus</taxon>
    </lineage>
</organism>
<dbReference type="EMBL" id="PUAP01000053">
    <property type="protein sequence ID" value="PQF20384.1"/>
    <property type="molecule type" value="Genomic_DNA"/>
</dbReference>